<dbReference type="SUPFAM" id="SSF54631">
    <property type="entry name" value="CBS-domain pair"/>
    <property type="match status" value="2"/>
</dbReference>
<keyword evidence="1" id="KW-0677">Repeat</keyword>
<dbReference type="Pfam" id="PF00571">
    <property type="entry name" value="CBS"/>
    <property type="match status" value="2"/>
</dbReference>
<protein>
    <recommendedName>
        <fullName evidence="5">CBS domain-containing protein</fullName>
    </recommendedName>
</protein>
<name>A0ABP0TIZ9_9BRYO</name>
<dbReference type="PANTHER" id="PTHR13780:SF47">
    <property type="entry name" value="SNF1-RELATED PROTEIN KINASE REGULATORY SUBUNIT GAMMA-1-LIKE"/>
    <property type="match status" value="1"/>
</dbReference>
<sequence>MGSDDKPMEEQLQALWEEQGEMIVGVPQGVRDLLNSAFAQVPVLSFPKLPYGKVLEISGDASISEAVHLLAEFNIFSAPVRNPSASSTDSSLSMQYIGIVDYSSIILWVLEQAELAAAAIATGSATFVGVGAGALGALGALVLGLSGPLAVAGLTTFAVGAAIAGGVVADARGAKSPSSAADALGQDFYKVILENEPFKSTKVSEITRSYRWAPFLPIQQNDSMLTVLLMLSKFRLRSIPVVDIDNNIVENMITQSGVVLGLSQCRGRDWYDNLAGKSLHQLGLPVMKSNQVVSVDASKLVLEAFILMKEKHIGGLPVVEGPEQHLVGSISVCDVHFLLLQPELFAKRKELTVMNFIKMVTEIEPETGMLPPTTCENTAELGNVIDTLASKKLPRIHIVNKNNQLVGVVTLRDIIGCFVSEPKDYFDDYFGGVFKETLLQAEDAANKSE</sequence>
<dbReference type="CDD" id="cd02205">
    <property type="entry name" value="CBS_pair_SF"/>
    <property type="match status" value="1"/>
</dbReference>
<keyword evidence="4" id="KW-0472">Membrane</keyword>
<gene>
    <name evidence="6" type="ORF">CSSPTR1EN2_LOCUS4145</name>
</gene>
<keyword evidence="2 3" id="KW-0129">CBS domain</keyword>
<feature type="transmembrane region" description="Helical" evidence="4">
    <location>
        <begin position="149"/>
        <end position="169"/>
    </location>
</feature>
<reference evidence="6" key="1">
    <citation type="submission" date="2024-02" db="EMBL/GenBank/DDBJ databases">
        <authorList>
            <consortium name="ELIXIR-Norway"/>
            <consortium name="Elixir Norway"/>
        </authorList>
    </citation>
    <scope>NUCLEOTIDE SEQUENCE</scope>
</reference>
<keyword evidence="4" id="KW-1133">Transmembrane helix</keyword>
<accession>A0ABP0TIZ9</accession>
<keyword evidence="4" id="KW-0812">Transmembrane</keyword>
<feature type="transmembrane region" description="Helical" evidence="4">
    <location>
        <begin position="117"/>
        <end position="143"/>
    </location>
</feature>
<dbReference type="InterPro" id="IPR046342">
    <property type="entry name" value="CBS_dom_sf"/>
</dbReference>
<dbReference type="EMBL" id="OZ019903">
    <property type="protein sequence ID" value="CAK9197780.1"/>
    <property type="molecule type" value="Genomic_DNA"/>
</dbReference>
<dbReference type="PANTHER" id="PTHR13780">
    <property type="entry name" value="AMP-ACTIVATED PROTEIN KINASE, GAMMA REGULATORY SUBUNIT"/>
    <property type="match status" value="1"/>
</dbReference>
<evidence type="ECO:0000259" key="5">
    <source>
        <dbReference type="PROSITE" id="PS51371"/>
    </source>
</evidence>
<evidence type="ECO:0000256" key="1">
    <source>
        <dbReference type="ARBA" id="ARBA00022737"/>
    </source>
</evidence>
<evidence type="ECO:0000256" key="2">
    <source>
        <dbReference type="ARBA" id="ARBA00023122"/>
    </source>
</evidence>
<evidence type="ECO:0000313" key="6">
    <source>
        <dbReference type="EMBL" id="CAK9197780.1"/>
    </source>
</evidence>
<keyword evidence="7" id="KW-1185">Reference proteome</keyword>
<feature type="domain" description="CBS" evidence="5">
    <location>
        <begin position="363"/>
        <end position="425"/>
    </location>
</feature>
<dbReference type="InterPro" id="IPR000644">
    <property type="entry name" value="CBS_dom"/>
</dbReference>
<evidence type="ECO:0000256" key="3">
    <source>
        <dbReference type="PROSITE-ProRule" id="PRU00703"/>
    </source>
</evidence>
<dbReference type="Gene3D" id="3.10.580.10">
    <property type="entry name" value="CBS-domain"/>
    <property type="match status" value="2"/>
</dbReference>
<evidence type="ECO:0000313" key="7">
    <source>
        <dbReference type="Proteomes" id="UP001497512"/>
    </source>
</evidence>
<feature type="domain" description="CBS" evidence="5">
    <location>
        <begin position="287"/>
        <end position="347"/>
    </location>
</feature>
<dbReference type="Proteomes" id="UP001497512">
    <property type="component" value="Chromosome 11"/>
</dbReference>
<dbReference type="PROSITE" id="PS51371">
    <property type="entry name" value="CBS"/>
    <property type="match status" value="2"/>
</dbReference>
<proteinExistence type="predicted"/>
<evidence type="ECO:0000256" key="4">
    <source>
        <dbReference type="SAM" id="Phobius"/>
    </source>
</evidence>
<dbReference type="InterPro" id="IPR050511">
    <property type="entry name" value="AMPK_gamma/SDS23_families"/>
</dbReference>
<organism evidence="6 7">
    <name type="scientific">Sphagnum troendelagicum</name>
    <dbReference type="NCBI Taxonomy" id="128251"/>
    <lineage>
        <taxon>Eukaryota</taxon>
        <taxon>Viridiplantae</taxon>
        <taxon>Streptophyta</taxon>
        <taxon>Embryophyta</taxon>
        <taxon>Bryophyta</taxon>
        <taxon>Sphagnophytina</taxon>
        <taxon>Sphagnopsida</taxon>
        <taxon>Sphagnales</taxon>
        <taxon>Sphagnaceae</taxon>
        <taxon>Sphagnum</taxon>
    </lineage>
</organism>
<dbReference type="SMART" id="SM00116">
    <property type="entry name" value="CBS"/>
    <property type="match status" value="3"/>
</dbReference>